<organism evidence="1 2">
    <name type="scientific">Peptostreptococcus porci</name>
    <dbReference type="NCBI Taxonomy" id="2652282"/>
    <lineage>
        <taxon>Bacteria</taxon>
        <taxon>Bacillati</taxon>
        <taxon>Bacillota</taxon>
        <taxon>Clostridia</taxon>
        <taxon>Peptostreptococcales</taxon>
        <taxon>Peptostreptococcaceae</taxon>
        <taxon>Peptostreptococcus</taxon>
    </lineage>
</organism>
<protein>
    <submittedName>
        <fullName evidence="1">Uncharacterized protein</fullName>
    </submittedName>
</protein>
<dbReference type="Proteomes" id="UP000440713">
    <property type="component" value="Unassembled WGS sequence"/>
</dbReference>
<reference evidence="1 2" key="1">
    <citation type="submission" date="2019-08" db="EMBL/GenBank/DDBJ databases">
        <title>In-depth cultivation of the pig gut microbiome towards novel bacterial diversity and tailored functional studies.</title>
        <authorList>
            <person name="Wylensek D."/>
            <person name="Hitch T.C.A."/>
            <person name="Clavel T."/>
        </authorList>
    </citation>
    <scope>NUCLEOTIDE SEQUENCE [LARGE SCALE GENOMIC DNA]</scope>
    <source>
        <strain evidence="1 2">WCA-SAB-591-4A-A</strain>
    </source>
</reference>
<name>A0A6N7XHX6_9FIRM</name>
<gene>
    <name evidence="1" type="ORF">FYJ71_09730</name>
</gene>
<dbReference type="AlphaFoldDB" id="A0A6N7XHX6"/>
<dbReference type="EMBL" id="VUNE01000005">
    <property type="protein sequence ID" value="MST63213.1"/>
    <property type="molecule type" value="Genomic_DNA"/>
</dbReference>
<proteinExistence type="predicted"/>
<evidence type="ECO:0000313" key="2">
    <source>
        <dbReference type="Proteomes" id="UP000440713"/>
    </source>
</evidence>
<sequence length="527" mass="61715">MEKSVLNNNMTKNNIDDYSIIEDVKLFWPILENGIFPKVLSRDLSISLLCKIIDERRTFDGYFKMVNASNIIIANEVFEVMSKAVHQNIPVEAISDRILRFRVSKREQQTYVDMKNVIVEYRSILKKNKLFDRLLMIELYFQKLFGMNEYIEYRKNLDIVDSYVMGIDNINDNQKKFDMLSIKNTDMVDCKKTDTVSNENIDIQSQKNINLRYDTFFDMLRGLESLVSELIIEKKINAGNICVVVPKLTSFYYDTMIDVFEKNGIKIDFAGIVDDMGKTDIGRFAISVLAIKNNCIFLVDEQDKVLLTKIFNDGLSYFDIKENLENYFKAIVDEICSSEIENNSEFLKFMYKKYFEEDEIGIKTIEKISKLLKEYEELDILGSMEFYLKFIKDNVSLFLSKKRISENIDMDSVLFIDIDNLVEYKVIRDHYVFFDASSIGYDIRVESILSTELAFFDDKTLSNIYDNNLVQVHNDYMEYFTKLKVDCFIDFINASCTNINIYVLESDLSISGFSQENIFRDILIDHI</sequence>
<comment type="caution">
    <text evidence="1">The sequence shown here is derived from an EMBL/GenBank/DDBJ whole genome shotgun (WGS) entry which is preliminary data.</text>
</comment>
<dbReference type="RefSeq" id="WP_154538675.1">
    <property type="nucleotide sequence ID" value="NZ_VUNE01000005.1"/>
</dbReference>
<keyword evidence="2" id="KW-1185">Reference proteome</keyword>
<accession>A0A6N7XHX6</accession>
<evidence type="ECO:0000313" key="1">
    <source>
        <dbReference type="EMBL" id="MST63213.1"/>
    </source>
</evidence>